<protein>
    <submittedName>
        <fullName evidence="2">EpsG family protein</fullName>
    </submittedName>
</protein>
<feature type="transmembrane region" description="Helical" evidence="1">
    <location>
        <begin position="178"/>
        <end position="207"/>
    </location>
</feature>
<dbReference type="Pfam" id="PF14897">
    <property type="entry name" value="EpsG"/>
    <property type="match status" value="1"/>
</dbReference>
<dbReference type="EMBL" id="JALLIR010000001">
    <property type="protein sequence ID" value="MDR9946035.1"/>
    <property type="molecule type" value="Genomic_DNA"/>
</dbReference>
<dbReference type="Proteomes" id="UP001185068">
    <property type="component" value="Unassembled WGS sequence"/>
</dbReference>
<comment type="caution">
    <text evidence="2">The sequence shown here is derived from an EMBL/GenBank/DDBJ whole genome shotgun (WGS) entry which is preliminary data.</text>
</comment>
<dbReference type="AlphaFoldDB" id="A0AAE4DUX6"/>
<accession>A0AAE4DUX6</accession>
<evidence type="ECO:0000256" key="1">
    <source>
        <dbReference type="SAM" id="Phobius"/>
    </source>
</evidence>
<feature type="transmembrane region" description="Helical" evidence="1">
    <location>
        <begin position="149"/>
        <end position="171"/>
    </location>
</feature>
<gene>
    <name evidence="2" type="ORF">MX989_08065</name>
</gene>
<feature type="transmembrane region" description="Helical" evidence="1">
    <location>
        <begin position="73"/>
        <end position="94"/>
    </location>
</feature>
<name>A0AAE4DUX6_9ENTR</name>
<organism evidence="2 3">
    <name type="scientific">Enterobacter sichuanensis</name>
    <dbReference type="NCBI Taxonomy" id="2071710"/>
    <lineage>
        <taxon>Bacteria</taxon>
        <taxon>Pseudomonadati</taxon>
        <taxon>Pseudomonadota</taxon>
        <taxon>Gammaproteobacteria</taxon>
        <taxon>Enterobacterales</taxon>
        <taxon>Enterobacteriaceae</taxon>
        <taxon>Enterobacter</taxon>
        <taxon>Enterobacter cloacae complex</taxon>
    </lineage>
</organism>
<feature type="transmembrane region" description="Helical" evidence="1">
    <location>
        <begin position="256"/>
        <end position="272"/>
    </location>
</feature>
<reference evidence="2" key="1">
    <citation type="submission" date="2022-11" db="EMBL/GenBank/DDBJ databases">
        <title>blaNDM-1 and qnrB1 co-producing ST413 Enterobacter.</title>
        <authorList>
            <person name="Halder G."/>
            <person name="Chaudhuri B."/>
            <person name="Dutta S."/>
        </authorList>
    </citation>
    <scope>NUCLEOTIDE SEQUENCE</scope>
    <source>
        <strain evidence="2">PEER684</strain>
    </source>
</reference>
<dbReference type="RefSeq" id="WP_191185385.1">
    <property type="nucleotide sequence ID" value="NZ_CP170190.1"/>
</dbReference>
<keyword evidence="1" id="KW-0472">Membrane</keyword>
<evidence type="ECO:0000313" key="3">
    <source>
        <dbReference type="Proteomes" id="UP001185068"/>
    </source>
</evidence>
<evidence type="ECO:0000313" key="2">
    <source>
        <dbReference type="EMBL" id="MDR9946035.1"/>
    </source>
</evidence>
<keyword evidence="1" id="KW-1133">Transmembrane helix</keyword>
<sequence>MTYWMVLCLTYVSSLLSKKSLDLLILSILFIMAAFISPNVSHDFQNYYNGYYNLNGGLFPEPLSKVIFNGAKIWGLDIAASFFALAMISIFLKIKALRKLGIPISLFMMIYFSKLFLLLDLTQVRAAIAVSFCLLAFDSYIKNKRMASTLYIFFAFLFHLSSILFFVIFLFNKNKPNVIVWVLSLLIGVCVSFVDIKSYLLMLMTFIHAPANYFVYLSDGSGLSVNPFNALAVINVFIFLLFCFFNDRIVSDGMHLAFKLYGVSIISFYVFIDFPVLSFRISEFFLVYQVVLLCGLLSSIKYSQRWLYITIIFLYSMVQLYLTYNKASIIEPYSMTINIF</sequence>
<keyword evidence="1" id="KW-0812">Transmembrane</keyword>
<proteinExistence type="predicted"/>
<feature type="transmembrane region" description="Helical" evidence="1">
    <location>
        <begin position="227"/>
        <end position="244"/>
    </location>
</feature>
<dbReference type="InterPro" id="IPR049458">
    <property type="entry name" value="EpsG-like"/>
</dbReference>
<feature type="transmembrane region" description="Helical" evidence="1">
    <location>
        <begin position="306"/>
        <end position="324"/>
    </location>
</feature>
<feature type="transmembrane region" description="Helical" evidence="1">
    <location>
        <begin position="21"/>
        <end position="40"/>
    </location>
</feature>